<dbReference type="SUPFAM" id="SSF57802">
    <property type="entry name" value="Rubredoxin-like"/>
    <property type="match status" value="1"/>
</dbReference>
<evidence type="ECO:0000313" key="4">
    <source>
        <dbReference type="Proteomes" id="UP000011513"/>
    </source>
</evidence>
<evidence type="ECO:0000313" key="3">
    <source>
        <dbReference type="EMBL" id="ELZ33522.1"/>
    </source>
</evidence>
<feature type="region of interest" description="Disordered" evidence="1">
    <location>
        <begin position="1"/>
        <end position="47"/>
    </location>
</feature>
<evidence type="ECO:0000259" key="2">
    <source>
        <dbReference type="Pfam" id="PF23458"/>
    </source>
</evidence>
<organism evidence="3 4">
    <name type="scientific">Halogeometricum pallidum JCM 14848</name>
    <dbReference type="NCBI Taxonomy" id="1227487"/>
    <lineage>
        <taxon>Archaea</taxon>
        <taxon>Methanobacteriati</taxon>
        <taxon>Methanobacteriota</taxon>
        <taxon>Stenosarchaea group</taxon>
        <taxon>Halobacteria</taxon>
        <taxon>Halobacteriales</taxon>
        <taxon>Haloferacaceae</taxon>
        <taxon>Halogeometricum</taxon>
    </lineage>
</organism>
<name>M0DFP2_HALPD</name>
<dbReference type="Proteomes" id="UP000011513">
    <property type="component" value="Unassembled WGS sequence"/>
</dbReference>
<dbReference type="RefSeq" id="WP_008384756.1">
    <property type="nucleotide sequence ID" value="NZ_AOIV01000008.1"/>
</dbReference>
<dbReference type="eggNOG" id="arCOG07989">
    <property type="taxonomic scope" value="Archaea"/>
</dbReference>
<keyword evidence="4" id="KW-1185">Reference proteome</keyword>
<accession>M0DFP2</accession>
<gene>
    <name evidence="3" type="ORF">C474_05560</name>
</gene>
<dbReference type="InParanoid" id="M0DFP2"/>
<evidence type="ECO:0000256" key="1">
    <source>
        <dbReference type="SAM" id="MobiDB-lite"/>
    </source>
</evidence>
<dbReference type="InterPro" id="IPR055554">
    <property type="entry name" value="DUF7130"/>
</dbReference>
<dbReference type="Pfam" id="PF23458">
    <property type="entry name" value="DUF7130"/>
    <property type="match status" value="1"/>
</dbReference>
<protein>
    <submittedName>
        <fullName evidence="3">Small CPxCG-related zinc finger protein</fullName>
    </submittedName>
</protein>
<dbReference type="AlphaFoldDB" id="M0DFP2"/>
<proteinExistence type="predicted"/>
<feature type="domain" description="DUF7130" evidence="2">
    <location>
        <begin position="46"/>
        <end position="106"/>
    </location>
</feature>
<sequence>MPSSTHTTQRTADISTPDPATAPIRPAVVDADPTVRDPDTSATTTSRAVAPRVTLPNQRLADGHLGESYLVWRCLNCGETGSLTAFPARCPDCRSGRESLAYWLED</sequence>
<dbReference type="EMBL" id="AOIV01000008">
    <property type="protein sequence ID" value="ELZ33522.1"/>
    <property type="molecule type" value="Genomic_DNA"/>
</dbReference>
<reference evidence="3 4" key="1">
    <citation type="journal article" date="2014" name="PLoS Genet.">
        <title>Phylogenetically driven sequencing of extremely halophilic archaea reveals strategies for static and dynamic osmo-response.</title>
        <authorList>
            <person name="Becker E.A."/>
            <person name="Seitzer P.M."/>
            <person name="Tritt A."/>
            <person name="Larsen D."/>
            <person name="Krusor M."/>
            <person name="Yao A.I."/>
            <person name="Wu D."/>
            <person name="Madern D."/>
            <person name="Eisen J.A."/>
            <person name="Darling A.E."/>
            <person name="Facciotti M.T."/>
        </authorList>
    </citation>
    <scope>NUCLEOTIDE SEQUENCE [LARGE SCALE GENOMIC DNA]</scope>
    <source>
        <strain evidence="3 4">JCM 14848</strain>
    </source>
</reference>
<comment type="caution">
    <text evidence="3">The sequence shown here is derived from an EMBL/GenBank/DDBJ whole genome shotgun (WGS) entry which is preliminary data.</text>
</comment>
<feature type="compositionally biased region" description="Polar residues" evidence="1">
    <location>
        <begin position="1"/>
        <end position="14"/>
    </location>
</feature>